<sequence>MALTEVKKYFRQFGMEDRVLELSESSATVELAANALGCEPARIAKTLSFSMEGKPVLLVTAGDAKVDNAGYKARFHQKAKMLTPQEALELIGHPVGGVCPFAVKPGVSVYLDESLRRFKTVFPACGSGNSAIELTIPELERYSGALEWVDVCKGWRGEA</sequence>
<evidence type="ECO:0000313" key="2">
    <source>
        <dbReference type="EMBL" id="MCQ4840596.1"/>
    </source>
</evidence>
<dbReference type="Pfam" id="PF04073">
    <property type="entry name" value="tRNA_edit"/>
    <property type="match status" value="1"/>
</dbReference>
<dbReference type="GeneID" id="90532192"/>
<reference evidence="2 3" key="1">
    <citation type="submission" date="2022-06" db="EMBL/GenBank/DDBJ databases">
        <title>Isolation of gut microbiota from human fecal samples.</title>
        <authorList>
            <person name="Pamer E.G."/>
            <person name="Barat B."/>
            <person name="Waligurski E."/>
            <person name="Medina S."/>
            <person name="Paddock L."/>
            <person name="Mostad J."/>
        </authorList>
    </citation>
    <scope>NUCLEOTIDE SEQUENCE [LARGE SCALE GENOMIC DNA]</scope>
    <source>
        <strain evidence="2 3">DFI.9.73</strain>
    </source>
</reference>
<dbReference type="PANTHER" id="PTHR30411:SF1">
    <property type="entry name" value="CYTOPLASMIC PROTEIN"/>
    <property type="match status" value="1"/>
</dbReference>
<dbReference type="EMBL" id="JANFZH010000026">
    <property type="protein sequence ID" value="MCQ4840596.1"/>
    <property type="molecule type" value="Genomic_DNA"/>
</dbReference>
<comment type="caution">
    <text evidence="2">The sequence shown here is derived from an EMBL/GenBank/DDBJ whole genome shotgun (WGS) entry which is preliminary data.</text>
</comment>
<dbReference type="SUPFAM" id="SSF55826">
    <property type="entry name" value="YbaK/ProRS associated domain"/>
    <property type="match status" value="1"/>
</dbReference>
<dbReference type="PANTHER" id="PTHR30411">
    <property type="entry name" value="CYTOPLASMIC PROTEIN"/>
    <property type="match status" value="1"/>
</dbReference>
<proteinExistence type="predicted"/>
<organism evidence="2 3">
    <name type="scientific">Neglectibacter timonensis</name>
    <dbReference type="NCBI Taxonomy" id="1776382"/>
    <lineage>
        <taxon>Bacteria</taxon>
        <taxon>Bacillati</taxon>
        <taxon>Bacillota</taxon>
        <taxon>Clostridia</taxon>
        <taxon>Eubacteriales</taxon>
        <taxon>Oscillospiraceae</taxon>
        <taxon>Neglectibacter</taxon>
    </lineage>
</organism>
<dbReference type="InterPro" id="IPR007214">
    <property type="entry name" value="YbaK/aa-tRNA-synth-assoc-dom"/>
</dbReference>
<gene>
    <name evidence="2" type="ORF">NE695_11820</name>
</gene>
<name>A0ABT1S0Z5_9FIRM</name>
<dbReference type="CDD" id="cd04333">
    <property type="entry name" value="ProX_deacylase"/>
    <property type="match status" value="1"/>
</dbReference>
<dbReference type="Proteomes" id="UP001524473">
    <property type="component" value="Unassembled WGS sequence"/>
</dbReference>
<evidence type="ECO:0000259" key="1">
    <source>
        <dbReference type="Pfam" id="PF04073"/>
    </source>
</evidence>
<keyword evidence="3" id="KW-1185">Reference proteome</keyword>
<dbReference type="RefSeq" id="WP_066863260.1">
    <property type="nucleotide sequence ID" value="NZ_CABKVV010000013.1"/>
</dbReference>
<dbReference type="Gene3D" id="3.90.960.10">
    <property type="entry name" value="YbaK/aminoacyl-tRNA synthetase-associated domain"/>
    <property type="match status" value="1"/>
</dbReference>
<protein>
    <submittedName>
        <fullName evidence="2">YbaK/EbsC family protein</fullName>
    </submittedName>
</protein>
<accession>A0ABT1S0Z5</accession>
<dbReference type="InterPro" id="IPR036754">
    <property type="entry name" value="YbaK/aa-tRNA-synt-asso_dom_sf"/>
</dbReference>
<evidence type="ECO:0000313" key="3">
    <source>
        <dbReference type="Proteomes" id="UP001524473"/>
    </source>
</evidence>
<feature type="domain" description="YbaK/aminoacyl-tRNA synthetase-associated" evidence="1">
    <location>
        <begin position="24"/>
        <end position="141"/>
    </location>
</feature>